<feature type="domain" description="Myb-like" evidence="2">
    <location>
        <begin position="137"/>
        <end position="205"/>
    </location>
</feature>
<dbReference type="EMBL" id="CACSLK010011299">
    <property type="protein sequence ID" value="CAA0812900.1"/>
    <property type="molecule type" value="Genomic_DNA"/>
</dbReference>
<name>A0A9N7MQH2_STRHE</name>
<evidence type="ECO:0000313" key="4">
    <source>
        <dbReference type="Proteomes" id="UP001153555"/>
    </source>
</evidence>
<protein>
    <submittedName>
        <fullName evidence="3">Myb family transcription factor</fullName>
    </submittedName>
</protein>
<gene>
    <name evidence="3" type="ORF">SHERM_13459</name>
</gene>
<dbReference type="PANTHER" id="PTHR47430:SF4">
    <property type="entry name" value="GB|AAC33480.1"/>
    <property type="match status" value="1"/>
</dbReference>
<dbReference type="Gene3D" id="1.10.10.60">
    <property type="entry name" value="Homeodomain-like"/>
    <property type="match status" value="1"/>
</dbReference>
<feature type="region of interest" description="Disordered" evidence="1">
    <location>
        <begin position="1"/>
        <end position="40"/>
    </location>
</feature>
<accession>A0A9N7MQH2</accession>
<reference evidence="3" key="1">
    <citation type="submission" date="2019-12" db="EMBL/GenBank/DDBJ databases">
        <authorList>
            <person name="Scholes J."/>
        </authorList>
    </citation>
    <scope>NUCLEOTIDE SEQUENCE</scope>
</reference>
<organism evidence="3 4">
    <name type="scientific">Striga hermonthica</name>
    <name type="common">Purple witchweed</name>
    <name type="synonym">Buchnera hermonthica</name>
    <dbReference type="NCBI Taxonomy" id="68872"/>
    <lineage>
        <taxon>Eukaryota</taxon>
        <taxon>Viridiplantae</taxon>
        <taxon>Streptophyta</taxon>
        <taxon>Embryophyta</taxon>
        <taxon>Tracheophyta</taxon>
        <taxon>Spermatophyta</taxon>
        <taxon>Magnoliopsida</taxon>
        <taxon>eudicotyledons</taxon>
        <taxon>Gunneridae</taxon>
        <taxon>Pentapetalae</taxon>
        <taxon>asterids</taxon>
        <taxon>lamiids</taxon>
        <taxon>Lamiales</taxon>
        <taxon>Orobanchaceae</taxon>
        <taxon>Buchnereae</taxon>
        <taxon>Striga</taxon>
    </lineage>
</organism>
<dbReference type="OrthoDB" id="39591at2759"/>
<dbReference type="InterPro" id="IPR001005">
    <property type="entry name" value="SANT/Myb"/>
</dbReference>
<evidence type="ECO:0000313" key="3">
    <source>
        <dbReference type="EMBL" id="CAA0812900.1"/>
    </source>
</evidence>
<proteinExistence type="predicted"/>
<evidence type="ECO:0000256" key="1">
    <source>
        <dbReference type="SAM" id="MobiDB-lite"/>
    </source>
</evidence>
<feature type="compositionally biased region" description="Basic and acidic residues" evidence="1">
    <location>
        <begin position="1"/>
        <end position="16"/>
    </location>
</feature>
<evidence type="ECO:0000259" key="2">
    <source>
        <dbReference type="PROSITE" id="PS50090"/>
    </source>
</evidence>
<sequence>MEEGSEEFRDNGAAREKKGKMKMTKPVENESSYATPRKSKKDVRFSNHFEVLPSPVNSNPAKGTVEGDNLVRGKRFTPAEDEIIKAAVNDYILSHDLGDEGLDMVLNCRKHPEWKKLADKLGKCDIHVSNAWRRIKLVNRKKGHWFQDEYQKLFDLMNIDLQAKLGEEKKSQYEMLRDNICWTAISDKLSTRTWEFCCKKWYKQLTSSMVAQGVWANSDDYGLIGGLYSLDATCVEDVDWDGVVEGRDGKVRRKRCNQMDLHLGRNGHKSFVEQVEVSTWRYCPHLLEAREAWDSKPRVP</sequence>
<dbReference type="SMART" id="SM00717">
    <property type="entry name" value="SANT"/>
    <property type="match status" value="2"/>
</dbReference>
<comment type="caution">
    <text evidence="3">The sequence shown here is derived from an EMBL/GenBank/DDBJ whole genome shotgun (WGS) entry which is preliminary data.</text>
</comment>
<dbReference type="PROSITE" id="PS50090">
    <property type="entry name" value="MYB_LIKE"/>
    <property type="match status" value="1"/>
</dbReference>
<dbReference type="Proteomes" id="UP001153555">
    <property type="component" value="Unassembled WGS sequence"/>
</dbReference>
<dbReference type="PANTHER" id="PTHR47430">
    <property type="entry name" value="GB|AAC33480.1"/>
    <property type="match status" value="1"/>
</dbReference>
<dbReference type="AlphaFoldDB" id="A0A9N7MQH2"/>
<keyword evidence="4" id="KW-1185">Reference proteome</keyword>